<organism evidence="2 3">
    <name type="scientific">Vibrio hippocampi</name>
    <dbReference type="NCBI Taxonomy" id="654686"/>
    <lineage>
        <taxon>Bacteria</taxon>
        <taxon>Pseudomonadati</taxon>
        <taxon>Pseudomonadota</taxon>
        <taxon>Gammaproteobacteria</taxon>
        <taxon>Vibrionales</taxon>
        <taxon>Vibrionaceae</taxon>
        <taxon>Vibrio</taxon>
    </lineage>
</organism>
<evidence type="ECO:0000313" key="2">
    <source>
        <dbReference type="EMBL" id="CAH0526453.1"/>
    </source>
</evidence>
<dbReference type="Proteomes" id="UP000838160">
    <property type="component" value="Unassembled WGS sequence"/>
</dbReference>
<name>A0ABM8ZIG8_9VIBR</name>
<feature type="chain" id="PRO_5045079963" description="Lipid A deacylase LpxR family protein" evidence="1">
    <location>
        <begin position="30"/>
        <end position="333"/>
    </location>
</feature>
<comment type="caution">
    <text evidence="2">The sequence shown here is derived from an EMBL/GenBank/DDBJ whole genome shotgun (WGS) entry which is preliminary data.</text>
</comment>
<evidence type="ECO:0008006" key="4">
    <source>
        <dbReference type="Google" id="ProtNLM"/>
    </source>
</evidence>
<evidence type="ECO:0000256" key="1">
    <source>
        <dbReference type="SAM" id="SignalP"/>
    </source>
</evidence>
<dbReference type="EMBL" id="CAKLCM010000002">
    <property type="protein sequence ID" value="CAH0526453.1"/>
    <property type="molecule type" value="Genomic_DNA"/>
</dbReference>
<gene>
    <name evidence="2" type="ORF">VHP8226_01813</name>
</gene>
<accession>A0ABM8ZIG8</accession>
<dbReference type="InterPro" id="IPR018707">
    <property type="entry name" value="LpxR"/>
</dbReference>
<dbReference type="Pfam" id="PF09982">
    <property type="entry name" value="LpxR"/>
    <property type="match status" value="1"/>
</dbReference>
<dbReference type="InterPro" id="IPR037107">
    <property type="entry name" value="Put_OMP_sf"/>
</dbReference>
<reference evidence="2" key="1">
    <citation type="submission" date="2021-12" db="EMBL/GenBank/DDBJ databases">
        <authorList>
            <person name="Rodrigo-Torres L."/>
            <person name="Arahal R. D."/>
            <person name="Lucena T."/>
        </authorList>
    </citation>
    <scope>NUCLEOTIDE SEQUENCE</scope>
    <source>
        <strain evidence="2">CECT 8226</strain>
    </source>
</reference>
<evidence type="ECO:0000313" key="3">
    <source>
        <dbReference type="Proteomes" id="UP000838160"/>
    </source>
</evidence>
<dbReference type="Gene3D" id="2.40.128.140">
    <property type="entry name" value="Outer membrane protein"/>
    <property type="match status" value="1"/>
</dbReference>
<feature type="signal peptide" evidence="1">
    <location>
        <begin position="1"/>
        <end position="29"/>
    </location>
</feature>
<keyword evidence="1" id="KW-0732">Signal</keyword>
<proteinExistence type="predicted"/>
<keyword evidence="3" id="KW-1185">Reference proteome</keyword>
<protein>
    <recommendedName>
        <fullName evidence="4">Lipid A deacylase LpxR family protein</fullName>
    </recommendedName>
</protein>
<sequence>MQRIVKYRTAFITTLFTSLAILGATPSHAKSAISINMDNDWVTGTDEDYTNGFAIRYGQNIDNDHPIRSALPHRFWSEPNSHALKWGVEIGQKMWTPKTLGAATTLKNERPYAGLLYVDFSLTESTPKIAHSYSMLFGTTGERSYAENTQIHFHKLFDSVNSKGWDTQIEDKWVFAFSYKGDYKLYRSEQATRTAQHEISNSSRIVAGNYRSELASGILWRWGNDLSNSFGSASINNEMPFDARMLNGNSSGLFLFSGLEARVRFNDITIDGDRPKDLPAVTLETWQATVVVGIAKYNQSWGGSFSFAVKTNDYQQSQDSFAANASMAIFYRF</sequence>
<dbReference type="RefSeq" id="WP_237484732.1">
    <property type="nucleotide sequence ID" value="NZ_CAKLCM010000002.1"/>
</dbReference>